<evidence type="ECO:0000256" key="5">
    <source>
        <dbReference type="ARBA" id="ARBA00023237"/>
    </source>
</evidence>
<protein>
    <submittedName>
        <fullName evidence="7">BamA/TamA family outer membrane protein</fullName>
    </submittedName>
</protein>
<keyword evidence="8" id="KW-1185">Reference proteome</keyword>
<keyword evidence="2" id="KW-0812">Transmembrane</keyword>
<evidence type="ECO:0000256" key="1">
    <source>
        <dbReference type="ARBA" id="ARBA00004370"/>
    </source>
</evidence>
<name>A0A550I693_9FLAO</name>
<dbReference type="Gene3D" id="2.40.160.50">
    <property type="entry name" value="membrane protein fhac: a member of the omp85/tpsb transporter family"/>
    <property type="match status" value="1"/>
</dbReference>
<dbReference type="Proteomes" id="UP000315131">
    <property type="component" value="Unassembled WGS sequence"/>
</dbReference>
<dbReference type="InterPro" id="IPR000184">
    <property type="entry name" value="Bac_surfAg_D15"/>
</dbReference>
<evidence type="ECO:0000313" key="7">
    <source>
        <dbReference type="EMBL" id="TRO66505.1"/>
    </source>
</evidence>
<keyword evidence="4" id="KW-0472">Membrane</keyword>
<dbReference type="PROSITE" id="PS51257">
    <property type="entry name" value="PROKAR_LIPOPROTEIN"/>
    <property type="match status" value="1"/>
</dbReference>
<dbReference type="Pfam" id="PF01103">
    <property type="entry name" value="Omp85"/>
    <property type="match status" value="1"/>
</dbReference>
<dbReference type="InterPro" id="IPR039910">
    <property type="entry name" value="D15-like"/>
</dbReference>
<dbReference type="AlphaFoldDB" id="A0A550I693"/>
<dbReference type="PANTHER" id="PTHR12815">
    <property type="entry name" value="SORTING AND ASSEMBLY MACHINERY SAMM50 PROTEIN FAMILY MEMBER"/>
    <property type="match status" value="1"/>
</dbReference>
<gene>
    <name evidence="7" type="ORF">FGM01_01085</name>
</gene>
<dbReference type="GO" id="GO:0019867">
    <property type="term" value="C:outer membrane"/>
    <property type="evidence" value="ECO:0007669"/>
    <property type="project" value="InterPro"/>
</dbReference>
<feature type="domain" description="Bacterial surface antigen (D15)" evidence="6">
    <location>
        <begin position="463"/>
        <end position="777"/>
    </location>
</feature>
<proteinExistence type="predicted"/>
<evidence type="ECO:0000256" key="3">
    <source>
        <dbReference type="ARBA" id="ARBA00022729"/>
    </source>
</evidence>
<comment type="caution">
    <text evidence="7">The sequence shown here is derived from an EMBL/GenBank/DDBJ whole genome shotgun (WGS) entry which is preliminary data.</text>
</comment>
<keyword evidence="3" id="KW-0732">Signal</keyword>
<dbReference type="EMBL" id="VHSF01000001">
    <property type="protein sequence ID" value="TRO66505.1"/>
    <property type="molecule type" value="Genomic_DNA"/>
</dbReference>
<keyword evidence="5" id="KW-0998">Cell outer membrane</keyword>
<accession>A0A550I693</accession>
<evidence type="ECO:0000313" key="8">
    <source>
        <dbReference type="Proteomes" id="UP000315131"/>
    </source>
</evidence>
<comment type="subcellular location">
    <subcellularLocation>
        <location evidence="1">Membrane</location>
    </subcellularLocation>
</comment>
<dbReference type="OrthoDB" id="9814535at2"/>
<organism evidence="7 8">
    <name type="scientific">Christiangramia sabulilitoris</name>
    <dbReference type="NCBI Taxonomy" id="2583991"/>
    <lineage>
        <taxon>Bacteria</taxon>
        <taxon>Pseudomonadati</taxon>
        <taxon>Bacteroidota</taxon>
        <taxon>Flavobacteriia</taxon>
        <taxon>Flavobacteriales</taxon>
        <taxon>Flavobacteriaceae</taxon>
        <taxon>Christiangramia</taxon>
    </lineage>
</organism>
<dbReference type="PANTHER" id="PTHR12815:SF47">
    <property type="entry name" value="TRANSLOCATION AND ASSEMBLY MODULE SUBUNIT TAMA"/>
    <property type="match status" value="1"/>
</dbReference>
<evidence type="ECO:0000256" key="4">
    <source>
        <dbReference type="ARBA" id="ARBA00023136"/>
    </source>
</evidence>
<reference evidence="7 8" key="1">
    <citation type="submission" date="2019-06" db="EMBL/GenBank/DDBJ databases">
        <title>Gramella sabulilitoris sp. nov., isolated from a marine sand.</title>
        <authorList>
            <person name="Yoon J.-H."/>
        </authorList>
    </citation>
    <scope>NUCLEOTIDE SEQUENCE [LARGE SCALE GENOMIC DNA]</scope>
    <source>
        <strain evidence="7 8">HSMS-1</strain>
    </source>
</reference>
<evidence type="ECO:0000256" key="2">
    <source>
        <dbReference type="ARBA" id="ARBA00022692"/>
    </source>
</evidence>
<evidence type="ECO:0000259" key="6">
    <source>
        <dbReference type="Pfam" id="PF01103"/>
    </source>
</evidence>
<sequence length="777" mass="89245">MKTPMKTIKKKIVRIRTKFFIILLILGAFSSCSVEKFIPEGEFLYTGGEIEIEADSTITDREELEAELTNVLRPNPNSKFLGMRPGLYYHYKAQRDKPGFINKFLNKKIGEEPVYLSDIELNNTEELLINRLENRGFFYSRVSSDTKTNEESRTASATYKLSVLEPYTMATYQLDSDSLLVYRDIKENLDNTLLEEGMRFDLPEFKNERERIDNHLKKEGYYNFNPGFLIFEADTNQYDQKKFDLFLRLKKDVPSKSVIPYQISNVNVYVNYNVDEDSITRNYKRYKDKNYFQDELFFKPEYLDPYILLETGDYYSPKLSRSTSRRLGTIGVYKFVNIRYEEIDTLAQDNLGLLEANIFLSPLKKRAIRAELQAVTKSNSFTGPHLALTFINRNLFNGGETLNVSANFGYEVQQGTSGAPGSNSLQLGISNDLIIPRLLFPVKFSKNFFKYDIPKTRIRLGADYLTRSQLFSLSSINSSFGYYWNANRYVTHEFNPVDLNYVSLTNVSDEFQQILTENPFLESSFDQEFIAGLTYSFTYNELIDSQKKHAFFLNTNFDMAGNTMSLIGKEAQDGKKEVLGLEYAQYAKLDMDLRYHFRFAKNQTIATRLFAGYGLSYGNSEVLPFSKQYFSGGPYSVRAFRTRSLGPGTFDPNEGADEENIGYRDQNGNIRFEANAEYRFPIVQFLNGAFFVDAGNVWTSDAQPETTNENGQNGKFGSDFLNELGIGAGTGLRIDIQSFVIRFDLAFPLHDPRKPVGERWVNEFGSPVFNFAIGYPF</sequence>